<evidence type="ECO:0000256" key="3">
    <source>
        <dbReference type="ARBA" id="ARBA00023159"/>
    </source>
</evidence>
<dbReference type="InterPro" id="IPR009061">
    <property type="entry name" value="DNA-bd_dom_put_sf"/>
</dbReference>
<organism evidence="6 7">
    <name type="scientific">Acetobacterium fimetarium</name>
    <dbReference type="NCBI Taxonomy" id="52691"/>
    <lineage>
        <taxon>Bacteria</taxon>
        <taxon>Bacillati</taxon>
        <taxon>Bacillota</taxon>
        <taxon>Clostridia</taxon>
        <taxon>Eubacteriales</taxon>
        <taxon>Eubacteriaceae</taxon>
        <taxon>Acetobacterium</taxon>
    </lineage>
</organism>
<sequence length="245" mass="28870">MKMTVKEVADLTGVSVRTLHFYHSEGILVPGEIAQNKYRYYDETNLKRLQNILFLREMDFPIQEIKHILSDPNYDQIDSFKKHRNLLLLKRNRLDSLINLLDKKIKGEENMSFKPFDMKEIEDTKKTYEKEVKERWGQTTAYEQSQKKTNGYTKENWEKIHTEAENIYAGFVKNIKKAPEDAVVQDLVAQWQQHICRHYYDCTKEILAGLGLMYINDERFKTNIDAHCDGLAQFMSDAISIYTAK</sequence>
<dbReference type="Pfam" id="PF13411">
    <property type="entry name" value="MerR_1"/>
    <property type="match status" value="1"/>
</dbReference>
<dbReference type="SMART" id="SM00422">
    <property type="entry name" value="HTH_MERR"/>
    <property type="match status" value="1"/>
</dbReference>
<keyword evidence="7" id="KW-1185">Reference proteome</keyword>
<dbReference type="Proteomes" id="UP000603234">
    <property type="component" value="Unassembled WGS sequence"/>
</dbReference>
<reference evidence="6 7" key="1">
    <citation type="journal article" date="2020" name="mSystems">
        <title>Defining Genomic and Predicted Metabolic Features of the Acetobacterium Genus.</title>
        <authorList>
            <person name="Ross D.E."/>
            <person name="Marshall C.W."/>
            <person name="Gulliver D."/>
            <person name="May H.D."/>
            <person name="Norman R.S."/>
        </authorList>
    </citation>
    <scope>NUCLEOTIDE SEQUENCE [LARGE SCALE GENOMIC DNA]</scope>
    <source>
        <strain evidence="6 7">DSM 8238</strain>
    </source>
</reference>
<keyword evidence="3" id="KW-0010">Activator</keyword>
<dbReference type="PANTHER" id="PTHR30204">
    <property type="entry name" value="REDOX-CYCLING DRUG-SENSING TRANSCRIPTIONAL ACTIVATOR SOXR"/>
    <property type="match status" value="1"/>
</dbReference>
<feature type="domain" description="HTH merR-type" evidence="5">
    <location>
        <begin position="2"/>
        <end position="71"/>
    </location>
</feature>
<keyword evidence="1" id="KW-0805">Transcription regulation</keyword>
<keyword evidence="4" id="KW-0804">Transcription</keyword>
<dbReference type="InterPro" id="IPR012925">
    <property type="entry name" value="TipAS_dom"/>
</dbReference>
<comment type="caution">
    <text evidence="6">The sequence shown here is derived from an EMBL/GenBank/DDBJ whole genome shotgun (WGS) entry which is preliminary data.</text>
</comment>
<dbReference type="Gene3D" id="1.10.490.50">
    <property type="entry name" value="Antibiotic binding domain of TipA-like multidrug resistance regulators"/>
    <property type="match status" value="1"/>
</dbReference>
<dbReference type="PRINTS" id="PR00040">
    <property type="entry name" value="HTHMERR"/>
</dbReference>
<dbReference type="PROSITE" id="PS50937">
    <property type="entry name" value="HTH_MERR_2"/>
    <property type="match status" value="1"/>
</dbReference>
<gene>
    <name evidence="6" type="ORF">GH808_13275</name>
</gene>
<dbReference type="EMBL" id="WJBC01000026">
    <property type="protein sequence ID" value="MBC3805389.1"/>
    <property type="molecule type" value="Genomic_DNA"/>
</dbReference>
<protein>
    <submittedName>
        <fullName evidence="6">MerR family transcriptional regulator</fullName>
    </submittedName>
</protein>
<dbReference type="InterPro" id="IPR000551">
    <property type="entry name" value="MerR-type_HTH_dom"/>
</dbReference>
<keyword evidence="2" id="KW-0238">DNA-binding</keyword>
<evidence type="ECO:0000313" key="6">
    <source>
        <dbReference type="EMBL" id="MBC3805389.1"/>
    </source>
</evidence>
<evidence type="ECO:0000256" key="1">
    <source>
        <dbReference type="ARBA" id="ARBA00023015"/>
    </source>
</evidence>
<accession>A0ABR6WXR3</accession>
<name>A0ABR6WXR3_9FIRM</name>
<proteinExistence type="predicted"/>
<dbReference type="InterPro" id="IPR036244">
    <property type="entry name" value="TipA-like_antibiotic-bd"/>
</dbReference>
<evidence type="ECO:0000313" key="7">
    <source>
        <dbReference type="Proteomes" id="UP000603234"/>
    </source>
</evidence>
<dbReference type="InterPro" id="IPR047057">
    <property type="entry name" value="MerR_fam"/>
</dbReference>
<dbReference type="SUPFAM" id="SSF46955">
    <property type="entry name" value="Putative DNA-binding domain"/>
    <property type="match status" value="1"/>
</dbReference>
<dbReference type="CDD" id="cd01106">
    <property type="entry name" value="HTH_TipAL-Mta"/>
    <property type="match status" value="1"/>
</dbReference>
<dbReference type="PANTHER" id="PTHR30204:SF90">
    <property type="entry name" value="HTH-TYPE TRANSCRIPTIONAL ACTIVATOR MTA"/>
    <property type="match status" value="1"/>
</dbReference>
<dbReference type="RefSeq" id="WP_243166221.1">
    <property type="nucleotide sequence ID" value="NZ_WJBC01000026.1"/>
</dbReference>
<dbReference type="SUPFAM" id="SSF89082">
    <property type="entry name" value="Antibiotic binding domain of TipA-like multidrug resistance regulators"/>
    <property type="match status" value="1"/>
</dbReference>
<dbReference type="Pfam" id="PF07739">
    <property type="entry name" value="TipAS"/>
    <property type="match status" value="1"/>
</dbReference>
<dbReference type="Gene3D" id="1.10.1660.10">
    <property type="match status" value="1"/>
</dbReference>
<evidence type="ECO:0000256" key="2">
    <source>
        <dbReference type="ARBA" id="ARBA00023125"/>
    </source>
</evidence>
<evidence type="ECO:0000259" key="5">
    <source>
        <dbReference type="PROSITE" id="PS50937"/>
    </source>
</evidence>
<evidence type="ECO:0000256" key="4">
    <source>
        <dbReference type="ARBA" id="ARBA00023163"/>
    </source>
</evidence>